<keyword evidence="4" id="KW-0963">Cytoplasm</keyword>
<evidence type="ECO:0000256" key="2">
    <source>
        <dbReference type="ARBA" id="ARBA00009695"/>
    </source>
</evidence>
<dbReference type="AlphaFoldDB" id="K1XXM1"/>
<dbReference type="Pfam" id="PF02631">
    <property type="entry name" value="RecX_HTH2"/>
    <property type="match status" value="1"/>
</dbReference>
<dbReference type="EMBL" id="AMFJ01036125">
    <property type="protein sequence ID" value="EKD25103.1"/>
    <property type="molecule type" value="Genomic_DNA"/>
</dbReference>
<evidence type="ECO:0000259" key="6">
    <source>
        <dbReference type="Pfam" id="PF21982"/>
    </source>
</evidence>
<feature type="domain" description="RecX second three-helical" evidence="5">
    <location>
        <begin position="49"/>
        <end position="90"/>
    </location>
</feature>
<evidence type="ECO:0000259" key="5">
    <source>
        <dbReference type="Pfam" id="PF02631"/>
    </source>
</evidence>
<name>K1XXM1_9BACT</name>
<dbReference type="InterPro" id="IPR053924">
    <property type="entry name" value="RecX_HTH_2nd"/>
</dbReference>
<dbReference type="InterPro" id="IPR036388">
    <property type="entry name" value="WH-like_DNA-bd_sf"/>
</dbReference>
<accession>K1XXM1</accession>
<dbReference type="InterPro" id="IPR053926">
    <property type="entry name" value="RecX_HTH_1st"/>
</dbReference>
<dbReference type="Gene3D" id="1.10.10.10">
    <property type="entry name" value="Winged helix-like DNA-binding domain superfamily/Winged helix DNA-binding domain"/>
    <property type="match status" value="2"/>
</dbReference>
<evidence type="ECO:0000256" key="4">
    <source>
        <dbReference type="ARBA" id="ARBA00022490"/>
    </source>
</evidence>
<gene>
    <name evidence="7" type="ORF">ACD_80C00118G0012</name>
</gene>
<feature type="domain" description="RecX first three-helical" evidence="6">
    <location>
        <begin position="3"/>
        <end position="42"/>
    </location>
</feature>
<organism evidence="7">
    <name type="scientific">uncultured bacterium</name>
    <name type="common">gcode 4</name>
    <dbReference type="NCBI Taxonomy" id="1234023"/>
    <lineage>
        <taxon>Bacteria</taxon>
        <taxon>environmental samples</taxon>
    </lineage>
</organism>
<dbReference type="Pfam" id="PF21982">
    <property type="entry name" value="RecX_HTH1"/>
    <property type="match status" value="1"/>
</dbReference>
<comment type="similarity">
    <text evidence="2">Belongs to the RecX family.</text>
</comment>
<dbReference type="PANTHER" id="PTHR33602">
    <property type="entry name" value="REGULATORY PROTEIN RECX FAMILY PROTEIN"/>
    <property type="match status" value="1"/>
</dbReference>
<dbReference type="GO" id="GO:0006282">
    <property type="term" value="P:regulation of DNA repair"/>
    <property type="evidence" value="ECO:0007669"/>
    <property type="project" value="InterPro"/>
</dbReference>
<reference evidence="7" key="1">
    <citation type="journal article" date="2012" name="Science">
        <title>Fermentation, hydrogen, and sulfur metabolism in multiple uncultivated bacterial phyla.</title>
        <authorList>
            <person name="Wrighton K.C."/>
            <person name="Thomas B.C."/>
            <person name="Sharon I."/>
            <person name="Miller C.S."/>
            <person name="Castelle C.J."/>
            <person name="VerBerkmoes N.C."/>
            <person name="Wilkins M.J."/>
            <person name="Hettich R.L."/>
            <person name="Lipton M.S."/>
            <person name="Williams K.H."/>
            <person name="Long P.E."/>
            <person name="Banfield J.F."/>
        </authorList>
    </citation>
    <scope>NUCLEOTIDE SEQUENCE [LARGE SCALE GENOMIC DNA]</scope>
</reference>
<evidence type="ECO:0000256" key="1">
    <source>
        <dbReference type="ARBA" id="ARBA00004496"/>
    </source>
</evidence>
<proteinExistence type="inferred from homology"/>
<dbReference type="InterPro" id="IPR003783">
    <property type="entry name" value="Regulatory_RecX"/>
</dbReference>
<evidence type="ECO:0000313" key="7">
    <source>
        <dbReference type="EMBL" id="EKD25103.1"/>
    </source>
</evidence>
<dbReference type="GO" id="GO:0005737">
    <property type="term" value="C:cytoplasm"/>
    <property type="evidence" value="ECO:0007669"/>
    <property type="project" value="UniProtKB-SubCell"/>
</dbReference>
<comment type="caution">
    <text evidence="7">The sequence shown here is derived from an EMBL/GenBank/DDBJ whole genome shotgun (WGS) entry which is preliminary data.</text>
</comment>
<comment type="subcellular location">
    <subcellularLocation>
        <location evidence="1">Cytoplasm</location>
    </subcellularLocation>
</comment>
<evidence type="ECO:0000256" key="3">
    <source>
        <dbReference type="ARBA" id="ARBA00018111"/>
    </source>
</evidence>
<protein>
    <recommendedName>
        <fullName evidence="3">Regulatory protein RecX</fullName>
    </recommendedName>
</protein>
<sequence length="143" mass="17206">MKCFDYALKYICTYPKTEKELRIQLYTKGHDTKDIDRTLAELKKKNYVNDTMFAESYIRSEVVNKGKPAIRIIQKLQQKWVPPEILKEVLKRYEEDMGEGIHEKIKKEIEAYKRKDVDGFDIIQKLMKKWYKLDDIKKVIQNK</sequence>
<dbReference type="PANTHER" id="PTHR33602:SF1">
    <property type="entry name" value="REGULATORY PROTEIN RECX FAMILY PROTEIN"/>
    <property type="match status" value="1"/>
</dbReference>